<keyword evidence="6" id="KW-1185">Reference proteome</keyword>
<comment type="caution">
    <text evidence="5">The sequence shown here is derived from an EMBL/GenBank/DDBJ whole genome shotgun (WGS) entry which is preliminary data.</text>
</comment>
<protein>
    <recommendedName>
        <fullName evidence="4">Inosine/uridine-preferring nucleoside hydrolase domain-containing protein</fullName>
    </recommendedName>
</protein>
<reference evidence="5 6" key="1">
    <citation type="journal article" date="2018" name="Cell">
        <title>The Chara Genome: Secondary Complexity and Implications for Plant Terrestrialization.</title>
        <authorList>
            <person name="Nishiyama T."/>
            <person name="Sakayama H."/>
            <person name="Vries J.D."/>
            <person name="Buschmann H."/>
            <person name="Saint-Marcoux D."/>
            <person name="Ullrich K.K."/>
            <person name="Haas F.B."/>
            <person name="Vanderstraeten L."/>
            <person name="Becker D."/>
            <person name="Lang D."/>
            <person name="Vosolsobe S."/>
            <person name="Rombauts S."/>
            <person name="Wilhelmsson P.K.I."/>
            <person name="Janitza P."/>
            <person name="Kern R."/>
            <person name="Heyl A."/>
            <person name="Rumpler F."/>
            <person name="Villalobos L.I.A.C."/>
            <person name="Clay J.M."/>
            <person name="Skokan R."/>
            <person name="Toyoda A."/>
            <person name="Suzuki Y."/>
            <person name="Kagoshima H."/>
            <person name="Schijlen E."/>
            <person name="Tajeshwar N."/>
            <person name="Catarino B."/>
            <person name="Hetherington A.J."/>
            <person name="Saltykova A."/>
            <person name="Bonnot C."/>
            <person name="Breuninger H."/>
            <person name="Symeonidi A."/>
            <person name="Radhakrishnan G.V."/>
            <person name="Van Nieuwerburgh F."/>
            <person name="Deforce D."/>
            <person name="Chang C."/>
            <person name="Karol K.G."/>
            <person name="Hedrich R."/>
            <person name="Ulvskov P."/>
            <person name="Glockner G."/>
            <person name="Delwiche C.F."/>
            <person name="Petrasek J."/>
            <person name="Van de Peer Y."/>
            <person name="Friml J."/>
            <person name="Beilby M."/>
            <person name="Dolan L."/>
            <person name="Kohara Y."/>
            <person name="Sugano S."/>
            <person name="Fujiyama A."/>
            <person name="Delaux P.-M."/>
            <person name="Quint M."/>
            <person name="TheiBen G."/>
            <person name="Hagemann M."/>
            <person name="Harholt J."/>
            <person name="Dunand C."/>
            <person name="Zachgo S."/>
            <person name="Langdale J."/>
            <person name="Maumus F."/>
            <person name="Straeten D.V.D."/>
            <person name="Gould S.B."/>
            <person name="Rensing S.A."/>
        </authorList>
    </citation>
    <scope>NUCLEOTIDE SEQUENCE [LARGE SCALE GENOMIC DNA]</scope>
    <source>
        <strain evidence="5 6">S276</strain>
    </source>
</reference>
<dbReference type="AlphaFoldDB" id="A0A388MET5"/>
<dbReference type="GO" id="GO:0008477">
    <property type="term" value="F:purine nucleosidase activity"/>
    <property type="evidence" value="ECO:0007669"/>
    <property type="project" value="TreeGrafter"/>
</dbReference>
<dbReference type="InterPro" id="IPR015910">
    <property type="entry name" value="I/U_nuclsd_hydro_CS"/>
</dbReference>
<dbReference type="OMA" id="RRACPEI"/>
<evidence type="ECO:0000259" key="4">
    <source>
        <dbReference type="Pfam" id="PF01156"/>
    </source>
</evidence>
<dbReference type="SUPFAM" id="SSF53590">
    <property type="entry name" value="Nucleoside hydrolase"/>
    <property type="match status" value="1"/>
</dbReference>
<evidence type="ECO:0000256" key="1">
    <source>
        <dbReference type="ARBA" id="ARBA00009176"/>
    </source>
</evidence>
<dbReference type="Pfam" id="PF01156">
    <property type="entry name" value="IU_nuc_hydro"/>
    <property type="match status" value="1"/>
</dbReference>
<evidence type="ECO:0000256" key="2">
    <source>
        <dbReference type="ARBA" id="ARBA00022801"/>
    </source>
</evidence>
<comment type="similarity">
    <text evidence="1">Belongs to the IUNH family.</text>
</comment>
<dbReference type="STRING" id="69332.A0A388MET5"/>
<accession>A0A388MET5</accession>
<evidence type="ECO:0000256" key="3">
    <source>
        <dbReference type="ARBA" id="ARBA00023295"/>
    </source>
</evidence>
<dbReference type="GO" id="GO:0006152">
    <property type="term" value="P:purine nucleoside catabolic process"/>
    <property type="evidence" value="ECO:0007669"/>
    <property type="project" value="TreeGrafter"/>
</dbReference>
<dbReference type="PROSITE" id="PS01247">
    <property type="entry name" value="IUNH"/>
    <property type="match status" value="1"/>
</dbReference>
<dbReference type="InterPro" id="IPR023186">
    <property type="entry name" value="IUNH"/>
</dbReference>
<dbReference type="InterPro" id="IPR001910">
    <property type="entry name" value="Inosine/uridine_hydrolase_dom"/>
</dbReference>
<dbReference type="Gramene" id="GBG93070">
    <property type="protein sequence ID" value="GBG93070"/>
    <property type="gene ID" value="CBR_g58653"/>
</dbReference>
<dbReference type="Proteomes" id="UP000265515">
    <property type="component" value="Unassembled WGS sequence"/>
</dbReference>
<sequence>MAMARVKRAVWLDCDPGHDDAIAIILAAHSDNIDLLGISTVYGNEEVSKVTLNALKVLRTCGRDDIDVVAGQAKPLIRPRRACPEIHGETGLNGTSLPEPMKGPLRGKAVNVMYERISRRFQSPSEEGGNRRIALVCTASLTNIALLITVYPEMQDMIEGIQTLILSVVFTLRDRRQR</sequence>
<dbReference type="PANTHER" id="PTHR12304:SF59">
    <property type="entry name" value="INOSINE-URIDINE PREFERRING NUCLEOSIDE HYDROLASE FAMILY PROTEIN"/>
    <property type="match status" value="1"/>
</dbReference>
<evidence type="ECO:0000313" key="6">
    <source>
        <dbReference type="Proteomes" id="UP000265515"/>
    </source>
</evidence>
<dbReference type="PANTHER" id="PTHR12304">
    <property type="entry name" value="INOSINE-URIDINE PREFERRING NUCLEOSIDE HYDROLASE"/>
    <property type="match status" value="1"/>
</dbReference>
<proteinExistence type="inferred from homology"/>
<dbReference type="OrthoDB" id="432381at2759"/>
<dbReference type="InterPro" id="IPR036452">
    <property type="entry name" value="Ribo_hydro-like"/>
</dbReference>
<keyword evidence="2" id="KW-0378">Hydrolase</keyword>
<dbReference type="Gene3D" id="3.90.245.10">
    <property type="entry name" value="Ribonucleoside hydrolase-like"/>
    <property type="match status" value="1"/>
</dbReference>
<feature type="domain" description="Inosine/uridine-preferring nucleoside hydrolase" evidence="4">
    <location>
        <begin position="10"/>
        <end position="161"/>
    </location>
</feature>
<name>A0A388MET5_CHABU</name>
<keyword evidence="3" id="KW-0326">Glycosidase</keyword>
<organism evidence="5 6">
    <name type="scientific">Chara braunii</name>
    <name type="common">Braun's stonewort</name>
    <dbReference type="NCBI Taxonomy" id="69332"/>
    <lineage>
        <taxon>Eukaryota</taxon>
        <taxon>Viridiplantae</taxon>
        <taxon>Streptophyta</taxon>
        <taxon>Charophyceae</taxon>
        <taxon>Charales</taxon>
        <taxon>Characeae</taxon>
        <taxon>Chara</taxon>
    </lineage>
</organism>
<evidence type="ECO:0000313" key="5">
    <source>
        <dbReference type="EMBL" id="GBG93070.1"/>
    </source>
</evidence>
<gene>
    <name evidence="5" type="ORF">CBR_g58653</name>
</gene>
<dbReference type="GO" id="GO:0005829">
    <property type="term" value="C:cytosol"/>
    <property type="evidence" value="ECO:0007669"/>
    <property type="project" value="TreeGrafter"/>
</dbReference>
<dbReference type="EMBL" id="BFEA01001220">
    <property type="protein sequence ID" value="GBG93070.1"/>
    <property type="molecule type" value="Genomic_DNA"/>
</dbReference>
<dbReference type="GO" id="GO:0045437">
    <property type="term" value="F:uridine nucleosidase activity"/>
    <property type="evidence" value="ECO:0007669"/>
    <property type="project" value="UniProtKB-ARBA"/>
</dbReference>